<keyword evidence="1" id="KW-1133">Transmembrane helix</keyword>
<feature type="transmembrane region" description="Helical" evidence="1">
    <location>
        <begin position="40"/>
        <end position="59"/>
    </location>
</feature>
<dbReference type="Proteomes" id="UP000638462">
    <property type="component" value="Unassembled WGS sequence"/>
</dbReference>
<evidence type="ECO:0000313" key="2">
    <source>
        <dbReference type="EMBL" id="GGF01757.1"/>
    </source>
</evidence>
<keyword evidence="1" id="KW-0812">Transmembrane</keyword>
<reference evidence="3" key="1">
    <citation type="journal article" date="2019" name="Int. J. Syst. Evol. Microbiol.">
        <title>The Global Catalogue of Microorganisms (GCM) 10K type strain sequencing project: providing services to taxonomists for standard genome sequencing and annotation.</title>
        <authorList>
            <consortium name="The Broad Institute Genomics Platform"/>
            <consortium name="The Broad Institute Genome Sequencing Center for Infectious Disease"/>
            <person name="Wu L."/>
            <person name="Ma J."/>
        </authorList>
    </citation>
    <scope>NUCLEOTIDE SEQUENCE [LARGE SCALE GENOMIC DNA]</scope>
    <source>
        <strain evidence="3">CGMCC 1.15394</strain>
    </source>
</reference>
<protein>
    <submittedName>
        <fullName evidence="2">Uncharacterized protein</fullName>
    </submittedName>
</protein>
<sequence length="63" mass="7025">MLIQAINSQRRLKPYFYSQSAKVCGNVGFSSDYDKPQKTLVGGLKMGCVTSILILAHYFNPLI</sequence>
<name>A0ABQ1TUP5_9GAMM</name>
<keyword evidence="3" id="KW-1185">Reference proteome</keyword>
<organism evidence="2 3">
    <name type="scientific">Pseudoalteromonas gelatinilytica</name>
    <dbReference type="NCBI Taxonomy" id="1703256"/>
    <lineage>
        <taxon>Bacteria</taxon>
        <taxon>Pseudomonadati</taxon>
        <taxon>Pseudomonadota</taxon>
        <taxon>Gammaproteobacteria</taxon>
        <taxon>Alteromonadales</taxon>
        <taxon>Pseudoalteromonadaceae</taxon>
        <taxon>Pseudoalteromonas</taxon>
    </lineage>
</organism>
<keyword evidence="1" id="KW-0472">Membrane</keyword>
<dbReference type="EMBL" id="BMIT01000011">
    <property type="protein sequence ID" value="GGF01757.1"/>
    <property type="molecule type" value="Genomic_DNA"/>
</dbReference>
<proteinExistence type="predicted"/>
<accession>A0ABQ1TUP5</accession>
<evidence type="ECO:0000256" key="1">
    <source>
        <dbReference type="SAM" id="Phobius"/>
    </source>
</evidence>
<gene>
    <name evidence="2" type="ORF">GCM10008027_28300</name>
</gene>
<evidence type="ECO:0000313" key="3">
    <source>
        <dbReference type="Proteomes" id="UP000638462"/>
    </source>
</evidence>
<comment type="caution">
    <text evidence="2">The sequence shown here is derived from an EMBL/GenBank/DDBJ whole genome shotgun (WGS) entry which is preliminary data.</text>
</comment>